<accession>A0ABT3GCX5</accession>
<dbReference type="Gene3D" id="2.40.33.20">
    <property type="entry name" value="PK beta-barrel domain-like"/>
    <property type="match status" value="1"/>
</dbReference>
<protein>
    <submittedName>
        <fullName evidence="2">MOSC domain-containing protein</fullName>
    </submittedName>
</protein>
<dbReference type="InterPro" id="IPR005302">
    <property type="entry name" value="MoCF_Sase_C"/>
</dbReference>
<dbReference type="EMBL" id="JAPDDT010000001">
    <property type="protein sequence ID" value="MCW1921461.1"/>
    <property type="molecule type" value="Genomic_DNA"/>
</dbReference>
<dbReference type="Pfam" id="PF03473">
    <property type="entry name" value="MOSC"/>
    <property type="match status" value="1"/>
</dbReference>
<proteinExistence type="predicted"/>
<feature type="domain" description="MOSC" evidence="1">
    <location>
        <begin position="22"/>
        <end position="161"/>
    </location>
</feature>
<comment type="caution">
    <text evidence="2">The sequence shown here is derived from an EMBL/GenBank/DDBJ whole genome shotgun (WGS) entry which is preliminary data.</text>
</comment>
<name>A0ABT3GCX5_9BACT</name>
<organism evidence="2 3">
    <name type="scientific">Luteolibacter arcticus</name>
    <dbReference type="NCBI Taxonomy" id="1581411"/>
    <lineage>
        <taxon>Bacteria</taxon>
        <taxon>Pseudomonadati</taxon>
        <taxon>Verrucomicrobiota</taxon>
        <taxon>Verrucomicrobiia</taxon>
        <taxon>Verrucomicrobiales</taxon>
        <taxon>Verrucomicrobiaceae</taxon>
        <taxon>Luteolibacter</taxon>
    </lineage>
</organism>
<evidence type="ECO:0000259" key="1">
    <source>
        <dbReference type="PROSITE" id="PS51340"/>
    </source>
</evidence>
<evidence type="ECO:0000313" key="3">
    <source>
        <dbReference type="Proteomes" id="UP001320876"/>
    </source>
</evidence>
<dbReference type="PANTHER" id="PTHR36930">
    <property type="entry name" value="METAL-SULFUR CLUSTER BIOSYNTHESIS PROTEINS YUAD-RELATED"/>
    <property type="match status" value="1"/>
</dbReference>
<dbReference type="PANTHER" id="PTHR36930:SF1">
    <property type="entry name" value="MOSC DOMAIN-CONTAINING PROTEIN"/>
    <property type="match status" value="1"/>
</dbReference>
<reference evidence="2 3" key="1">
    <citation type="submission" date="2022-10" db="EMBL/GenBank/DDBJ databases">
        <title>Luteolibacter arcticus strain CCTCC AB 2014275, whole genome shotgun sequencing project.</title>
        <authorList>
            <person name="Zhao G."/>
            <person name="Shen L."/>
        </authorList>
    </citation>
    <scope>NUCLEOTIDE SEQUENCE [LARGE SCALE GENOMIC DNA]</scope>
    <source>
        <strain evidence="2 3">CCTCC AB 2014275</strain>
    </source>
</reference>
<dbReference type="InterPro" id="IPR011037">
    <property type="entry name" value="Pyrv_Knase-like_insert_dom_sf"/>
</dbReference>
<dbReference type="Proteomes" id="UP001320876">
    <property type="component" value="Unassembled WGS sequence"/>
</dbReference>
<gene>
    <name evidence="2" type="ORF">OKA05_02785</name>
</gene>
<sequence>MTRVVIHGLYTSPGHNYFGHHDRAPGEHGVLEHEEVELVAGRGIPGDRFFDWKDDYKGQVTLIDRSVIDEIRQHAENPDLPPSAFRRNVVVSGIDLNRLVGRVFRLGDALLEGTQKCAPCYWMDEACGKAGTEKLMHNRGGLRCRILESGHIHLGEAEFAT</sequence>
<dbReference type="SUPFAM" id="SSF50800">
    <property type="entry name" value="PK beta-barrel domain-like"/>
    <property type="match status" value="1"/>
</dbReference>
<keyword evidence="3" id="KW-1185">Reference proteome</keyword>
<dbReference type="RefSeq" id="WP_264485570.1">
    <property type="nucleotide sequence ID" value="NZ_JAPDDT010000001.1"/>
</dbReference>
<evidence type="ECO:0000313" key="2">
    <source>
        <dbReference type="EMBL" id="MCW1921461.1"/>
    </source>
</evidence>
<dbReference type="PROSITE" id="PS51340">
    <property type="entry name" value="MOSC"/>
    <property type="match status" value="1"/>
</dbReference>
<dbReference type="InterPro" id="IPR052716">
    <property type="entry name" value="MOSC_domain"/>
</dbReference>